<feature type="domain" description="Flagellar M-ring N-terminal" evidence="12">
    <location>
        <begin position="42"/>
        <end position="215"/>
    </location>
</feature>
<comment type="similarity">
    <text evidence="3 9">Belongs to the FliF family.</text>
</comment>
<dbReference type="GO" id="GO:0071973">
    <property type="term" value="P:bacterial-type flagellum-dependent cell motility"/>
    <property type="evidence" value="ECO:0007669"/>
    <property type="project" value="InterPro"/>
</dbReference>
<feature type="region of interest" description="Disordered" evidence="10">
    <location>
        <begin position="297"/>
        <end position="321"/>
    </location>
</feature>
<evidence type="ECO:0000259" key="13">
    <source>
        <dbReference type="Pfam" id="PF08345"/>
    </source>
</evidence>
<dbReference type="PANTHER" id="PTHR30046">
    <property type="entry name" value="FLAGELLAR M-RING PROTEIN"/>
    <property type="match status" value="1"/>
</dbReference>
<dbReference type="KEGG" id="erz:ER308_17765"/>
<evidence type="ECO:0000313" key="15">
    <source>
        <dbReference type="Proteomes" id="UP000291469"/>
    </source>
</evidence>
<evidence type="ECO:0000256" key="11">
    <source>
        <dbReference type="SAM" id="Phobius"/>
    </source>
</evidence>
<dbReference type="Pfam" id="PF01514">
    <property type="entry name" value="YscJ_FliF"/>
    <property type="match status" value="1"/>
</dbReference>
<organism evidence="14 15">
    <name type="scientific">Egibacter rhizosphaerae</name>
    <dbReference type="NCBI Taxonomy" id="1670831"/>
    <lineage>
        <taxon>Bacteria</taxon>
        <taxon>Bacillati</taxon>
        <taxon>Actinomycetota</taxon>
        <taxon>Nitriliruptoria</taxon>
        <taxon>Egibacterales</taxon>
        <taxon>Egibacteraceae</taxon>
        <taxon>Egibacter</taxon>
    </lineage>
</organism>
<keyword evidence="15" id="KW-1185">Reference proteome</keyword>
<dbReference type="PIRSF" id="PIRSF004862">
    <property type="entry name" value="FliF"/>
    <property type="match status" value="1"/>
</dbReference>
<dbReference type="InterPro" id="IPR045851">
    <property type="entry name" value="AMP-bd_C_sf"/>
</dbReference>
<evidence type="ECO:0000256" key="9">
    <source>
        <dbReference type="PIRNR" id="PIRNR004862"/>
    </source>
</evidence>
<dbReference type="EMBL" id="CP036402">
    <property type="protein sequence ID" value="QBI21234.1"/>
    <property type="molecule type" value="Genomic_DNA"/>
</dbReference>
<dbReference type="NCBIfam" id="TIGR00206">
    <property type="entry name" value="fliF"/>
    <property type="match status" value="1"/>
</dbReference>
<evidence type="ECO:0000256" key="6">
    <source>
        <dbReference type="ARBA" id="ARBA00022989"/>
    </source>
</evidence>
<feature type="compositionally biased region" description="Gly residues" evidence="10">
    <location>
        <begin position="300"/>
        <end position="314"/>
    </location>
</feature>
<evidence type="ECO:0000256" key="3">
    <source>
        <dbReference type="ARBA" id="ARBA00007971"/>
    </source>
</evidence>
<feature type="region of interest" description="Disordered" evidence="10">
    <location>
        <begin position="448"/>
        <end position="481"/>
    </location>
</feature>
<evidence type="ECO:0000256" key="2">
    <source>
        <dbReference type="ARBA" id="ARBA00004651"/>
    </source>
</evidence>
<evidence type="ECO:0000256" key="10">
    <source>
        <dbReference type="SAM" id="MobiDB-lite"/>
    </source>
</evidence>
<dbReference type="GO" id="GO:0003774">
    <property type="term" value="F:cytoskeletal motor activity"/>
    <property type="evidence" value="ECO:0007669"/>
    <property type="project" value="InterPro"/>
</dbReference>
<keyword evidence="14" id="KW-0966">Cell projection</keyword>
<protein>
    <recommendedName>
        <fullName evidence="9">Flagellar M-ring protein</fullName>
    </recommendedName>
</protein>
<evidence type="ECO:0000259" key="12">
    <source>
        <dbReference type="Pfam" id="PF01514"/>
    </source>
</evidence>
<reference evidence="14 15" key="1">
    <citation type="submission" date="2019-01" db="EMBL/GenBank/DDBJ databases">
        <title>Egibacter rhizosphaerae EGI 80759T.</title>
        <authorList>
            <person name="Chen D.-D."/>
            <person name="Tian Y."/>
            <person name="Jiao J.-Y."/>
            <person name="Zhang X.-T."/>
            <person name="Zhang Y.-G."/>
            <person name="Zhang Y."/>
            <person name="Xiao M."/>
            <person name="Shu W.-S."/>
            <person name="Li W.-J."/>
        </authorList>
    </citation>
    <scope>NUCLEOTIDE SEQUENCE [LARGE SCALE GENOMIC DNA]</scope>
    <source>
        <strain evidence="14 15">EGI 80759</strain>
    </source>
</reference>
<evidence type="ECO:0000256" key="7">
    <source>
        <dbReference type="ARBA" id="ARBA00023136"/>
    </source>
</evidence>
<comment type="subcellular location">
    <subcellularLocation>
        <location evidence="1 9">Bacterial flagellum basal body</location>
    </subcellularLocation>
    <subcellularLocation>
        <location evidence="2">Cell membrane</location>
        <topology evidence="2">Multi-pass membrane protein</topology>
    </subcellularLocation>
</comment>
<keyword evidence="4" id="KW-1003">Cell membrane</keyword>
<dbReference type="PANTHER" id="PTHR30046:SF0">
    <property type="entry name" value="FLAGELLAR M-RING PROTEIN"/>
    <property type="match status" value="1"/>
</dbReference>
<dbReference type="Gene3D" id="3.30.300.30">
    <property type="match status" value="1"/>
</dbReference>
<dbReference type="InterPro" id="IPR000067">
    <property type="entry name" value="FlgMring_FliF"/>
</dbReference>
<keyword evidence="5 11" id="KW-0812">Transmembrane</keyword>
<dbReference type="InterPro" id="IPR006182">
    <property type="entry name" value="FliF_N_dom"/>
</dbReference>
<gene>
    <name evidence="14" type="primary">fliF</name>
    <name evidence="14" type="ORF">ER308_17765</name>
</gene>
<evidence type="ECO:0000256" key="5">
    <source>
        <dbReference type="ARBA" id="ARBA00022692"/>
    </source>
</evidence>
<dbReference type="GO" id="GO:0009431">
    <property type="term" value="C:bacterial-type flagellum basal body, MS ring"/>
    <property type="evidence" value="ECO:0007669"/>
    <property type="project" value="InterPro"/>
</dbReference>
<evidence type="ECO:0000256" key="8">
    <source>
        <dbReference type="ARBA" id="ARBA00023143"/>
    </source>
</evidence>
<accession>A0A411YIW0</accession>
<keyword evidence="14" id="KW-0969">Cilium</keyword>
<keyword evidence="6 11" id="KW-1133">Transmembrane helix</keyword>
<dbReference type="Proteomes" id="UP000291469">
    <property type="component" value="Chromosome"/>
</dbReference>
<dbReference type="InterPro" id="IPR043427">
    <property type="entry name" value="YscJ/FliF"/>
</dbReference>
<dbReference type="InterPro" id="IPR013556">
    <property type="entry name" value="Flag_M-ring_C"/>
</dbReference>
<feature type="transmembrane region" description="Helical" evidence="11">
    <location>
        <begin position="411"/>
        <end position="433"/>
    </location>
</feature>
<feature type="transmembrane region" description="Helical" evidence="11">
    <location>
        <begin position="21"/>
        <end position="41"/>
    </location>
</feature>
<dbReference type="AlphaFoldDB" id="A0A411YIW0"/>
<comment type="function">
    <text evidence="9">The M ring may be actively involved in energy transduction.</text>
</comment>
<dbReference type="RefSeq" id="WP_131156227.1">
    <property type="nucleotide sequence ID" value="NZ_CP036402.1"/>
</dbReference>
<evidence type="ECO:0000256" key="1">
    <source>
        <dbReference type="ARBA" id="ARBA00004117"/>
    </source>
</evidence>
<keyword evidence="7 11" id="KW-0472">Membrane</keyword>
<evidence type="ECO:0000313" key="14">
    <source>
        <dbReference type="EMBL" id="QBI21234.1"/>
    </source>
</evidence>
<feature type="domain" description="Flagellar M-ring C-terminal" evidence="13">
    <location>
        <begin position="249"/>
        <end position="395"/>
    </location>
</feature>
<sequence length="512" mass="54486">MEQLREGITGFVRALPVAHRIGIIAALGVLGIAIAAFGVWVTTPDYSVLYSGLEGDEVGQVVDQLEADGVPYELEGGGTTVLVPREDLYDVRARLAGEGVAGQTSPEGYEVLEEQGLSVSEFRQQVDYQRALEGELSRTLSAMDGIDDANVHLVTPEDSVFTEREDPVEASVVLTTNRELADDRVDGVAYVVASAVEGLELEHITVADQTGAVLHTPGETGGVGSAGNRNLRQQQEFEQVLAGEVEGLLSQATGGSPASVVVRSDMNFDEQETETYIYDPESQVELREQLSEEVFTGTGLIPGGPVGVDGGPDAEGGESDYDRTDELREFGVDREIMRTESAPGGIEGLSVAIVMDDGTLTGAEVPPVAEVEELVGAALGLDAERGDEVAVSTVPIEEPEEEIAEEEGVDLFGIVPQILGGLVLLIVAIALFLMTRRRQVTVEEVEATETLELPEPQPAPEPALTAPARQPEELAPQGDHLKQEVTDLVSSQPEEIATLLRGWLADKSGDRA</sequence>
<dbReference type="GO" id="GO:0005886">
    <property type="term" value="C:plasma membrane"/>
    <property type="evidence" value="ECO:0007669"/>
    <property type="project" value="UniProtKB-SubCell"/>
</dbReference>
<dbReference type="Pfam" id="PF08345">
    <property type="entry name" value="YscJ_FliF_C"/>
    <property type="match status" value="1"/>
</dbReference>
<evidence type="ECO:0000256" key="4">
    <source>
        <dbReference type="ARBA" id="ARBA00022475"/>
    </source>
</evidence>
<dbReference type="OrthoDB" id="9807026at2"/>
<keyword evidence="14" id="KW-0282">Flagellum</keyword>
<name>A0A411YIW0_9ACTN</name>
<dbReference type="PRINTS" id="PR01009">
    <property type="entry name" value="FLGMRINGFLIF"/>
</dbReference>
<keyword evidence="8 9" id="KW-0975">Bacterial flagellum</keyword>
<proteinExistence type="inferred from homology"/>